<dbReference type="AlphaFoldDB" id="A0A135RWG9"/>
<feature type="compositionally biased region" description="Acidic residues" evidence="1">
    <location>
        <begin position="276"/>
        <end position="286"/>
    </location>
</feature>
<sequence length="633" mass="67580">MAGAGSHDGGDEMMVFPASQASSHFPLEPVSAAVLCSRETKRRDAAMARGKVQVGSREVDEEVLGGGFERGSVVGLSSESEQMGILISMQALAKTLCGDESGVDRGKGARVMIVTTQPPAAILPPLRDAIRTELVVRGTAGADADVVTRLRRCLERVSVSRVFDLEGLWQVLGDLDIPPESPEPRVSSSPPEFRAPSGEKWLEKDDDDGDNVVGETKDGGVADVPVSVGVSAEDAAISSRGHTVPELQGSRQPERIVLPELKPLPQPIKSTRTEIADSDEDDDEDAISLPSSSSSSLSPPPSTIRSPTPFTAAESPERADEEEEITEGTEVEQNNSSEEIPEQATEEPHEEKTESRPPGDEVPDAIPAVAAPDSRSQEDDSRGPALPDIILITHFHSLMTALFTRRDRQAAHDSLQHLSSHLRYLSRTLETSPLIMLLNSTSSSKESTTSKTSANAQGGPPPPRPPNGGEHGSSSSSKTIDPTLRSIFNPPALKITGYGYGGNQAASRRNKPTFGLVFSQLLDLHLLCTKIPRDKEDAERLYAAAPGGGSGGEDDGVGVRFVWALEVLLDEIGVWEHKTGARAEGKKRGARKSREQRWGVVDVRGGRVVDAFEAVKKKVGEIQVVGGFGGPRV</sequence>
<feature type="region of interest" description="Disordered" evidence="1">
    <location>
        <begin position="441"/>
        <end position="483"/>
    </location>
</feature>
<feature type="compositionally biased region" description="Low complexity" evidence="1">
    <location>
        <begin position="441"/>
        <end position="453"/>
    </location>
</feature>
<gene>
    <name evidence="2" type="ORF">CSAL01_02784</name>
</gene>
<protein>
    <submittedName>
        <fullName evidence="2">Uncharacterized protein</fullName>
    </submittedName>
</protein>
<dbReference type="EMBL" id="JFFI01002635">
    <property type="protein sequence ID" value="KXH28024.1"/>
    <property type="molecule type" value="Genomic_DNA"/>
</dbReference>
<dbReference type="STRING" id="1209931.A0A135RWG9"/>
<feature type="compositionally biased region" description="Low complexity" evidence="1">
    <location>
        <begin position="287"/>
        <end position="314"/>
    </location>
</feature>
<dbReference type="Proteomes" id="UP000070121">
    <property type="component" value="Unassembled WGS sequence"/>
</dbReference>
<feature type="compositionally biased region" description="Acidic residues" evidence="1">
    <location>
        <begin position="319"/>
        <end position="330"/>
    </location>
</feature>
<name>A0A135RWG9_9PEZI</name>
<dbReference type="InterPro" id="IPR027417">
    <property type="entry name" value="P-loop_NTPase"/>
</dbReference>
<evidence type="ECO:0000256" key="1">
    <source>
        <dbReference type="SAM" id="MobiDB-lite"/>
    </source>
</evidence>
<feature type="compositionally biased region" description="Basic and acidic residues" evidence="1">
    <location>
        <begin position="346"/>
        <end position="359"/>
    </location>
</feature>
<feature type="region of interest" description="Disordered" evidence="1">
    <location>
        <begin position="176"/>
        <end position="384"/>
    </location>
</feature>
<dbReference type="Gene3D" id="3.40.50.300">
    <property type="entry name" value="P-loop containing nucleotide triphosphate hydrolases"/>
    <property type="match status" value="1"/>
</dbReference>
<evidence type="ECO:0000313" key="2">
    <source>
        <dbReference type="EMBL" id="KXH28024.1"/>
    </source>
</evidence>
<proteinExistence type="predicted"/>
<accession>A0A135RWG9</accession>
<evidence type="ECO:0000313" key="3">
    <source>
        <dbReference type="Proteomes" id="UP000070121"/>
    </source>
</evidence>
<feature type="compositionally biased region" description="Low complexity" evidence="1">
    <location>
        <begin position="364"/>
        <end position="373"/>
    </location>
</feature>
<dbReference type="OrthoDB" id="336321at2759"/>
<organism evidence="2 3">
    <name type="scientific">Colletotrichum salicis</name>
    <dbReference type="NCBI Taxonomy" id="1209931"/>
    <lineage>
        <taxon>Eukaryota</taxon>
        <taxon>Fungi</taxon>
        <taxon>Dikarya</taxon>
        <taxon>Ascomycota</taxon>
        <taxon>Pezizomycotina</taxon>
        <taxon>Sordariomycetes</taxon>
        <taxon>Hypocreomycetidae</taxon>
        <taxon>Glomerellales</taxon>
        <taxon>Glomerellaceae</taxon>
        <taxon>Colletotrichum</taxon>
        <taxon>Colletotrichum acutatum species complex</taxon>
    </lineage>
</organism>
<reference evidence="2 3" key="1">
    <citation type="submission" date="2014-02" db="EMBL/GenBank/DDBJ databases">
        <title>The genome sequence of Colletotrichum salicis CBS 607.94.</title>
        <authorList>
            <person name="Baroncelli R."/>
            <person name="Thon M.R."/>
        </authorList>
    </citation>
    <scope>NUCLEOTIDE SEQUENCE [LARGE SCALE GENOMIC DNA]</scope>
    <source>
        <strain evidence="2 3">CBS 607.94</strain>
    </source>
</reference>
<comment type="caution">
    <text evidence="2">The sequence shown here is derived from an EMBL/GenBank/DDBJ whole genome shotgun (WGS) entry which is preliminary data.</text>
</comment>
<keyword evidence="3" id="KW-1185">Reference proteome</keyword>